<sequence>MTTKLQADFKKHEELELNKEDMFERFKEHYLNRDLSYALGRYIQSDLYHEIAVHMNPDYSGLGIRAMIKDIILDDMVDAFEKFCSFDRSDFADDLIQENFEIEVRFNTPKTHLTKTKIS</sequence>
<dbReference type="EMBL" id="CP002371">
    <property type="protein sequence ID" value="ADR51944.1"/>
    <property type="molecule type" value="Genomic_DNA"/>
</dbReference>
<dbReference type="HOGENOM" id="CLU_2081925_0_0_5"/>
<proteinExistence type="predicted"/>
<organism evidence="1 2">
    <name type="scientific">Liberibacter solanacearum (strain CLso-ZC1)</name>
    <dbReference type="NCBI Taxonomy" id="658172"/>
    <lineage>
        <taxon>Bacteria</taxon>
        <taxon>Pseudomonadati</taxon>
        <taxon>Pseudomonadota</taxon>
        <taxon>Alphaproteobacteria</taxon>
        <taxon>Hyphomicrobiales</taxon>
        <taxon>Rhizobiaceae</taxon>
        <taxon>Liberibacter</taxon>
    </lineage>
</organism>
<dbReference type="RefSeq" id="WP_013461600.1">
    <property type="nucleotide sequence ID" value="NC_014774.1"/>
</dbReference>
<evidence type="ECO:0000313" key="1">
    <source>
        <dbReference type="EMBL" id="ADR51944.1"/>
    </source>
</evidence>
<dbReference type="GeneID" id="96885714"/>
<protein>
    <submittedName>
        <fullName evidence="1">Uncharacterized protein</fullName>
    </submittedName>
</protein>
<evidence type="ECO:0000313" key="2">
    <source>
        <dbReference type="Proteomes" id="UP000007038"/>
    </source>
</evidence>
<name>E4UC54_LIBSC</name>
<dbReference type="AlphaFoldDB" id="E4UC54"/>
<gene>
    <name evidence="1" type="ordered locus">CKC_00965</name>
</gene>
<reference evidence="1 2" key="3">
    <citation type="journal article" date="2011" name="PLoS ONE">
        <title>The Complete Genome Sequence of 'Candidatus Liberibacter solanacearum', the Bacterium Associated with Potato Zebra Chip Disease.</title>
        <authorList>
            <person name="Lin H."/>
            <person name="Lou B."/>
            <person name="Glynn J.M."/>
            <person name="Doddapaneni H."/>
            <person name="Civerolo E.L."/>
            <person name="Chen C."/>
            <person name="Duan Y."/>
            <person name="Zhou L."/>
            <person name="Vahling C.M."/>
        </authorList>
    </citation>
    <scope>NUCLEOTIDE SEQUENCE [LARGE SCALE GENOMIC DNA]</scope>
    <source>
        <strain evidence="1 2">CLso-ZC1</strain>
    </source>
</reference>
<dbReference type="STRING" id="658172.CKC_00965"/>
<dbReference type="KEGG" id="lso:CKC_00965"/>
<accession>E4UC54</accession>
<dbReference type="Proteomes" id="UP000007038">
    <property type="component" value="Chromosome"/>
</dbReference>
<reference evidence="2" key="1">
    <citation type="submission" date="2010-11" db="EMBL/GenBank/DDBJ databases">
        <title>Complete genome sequence of Candidatus Liberibacter solanacearum CLso-ZC1.</title>
        <authorList>
            <person name="Lin H."/>
            <person name="Doddapaneni H.V."/>
            <person name="Lou B."/>
            <person name="Civerolo E.L."/>
            <person name="Chen C."/>
            <person name="Duan Y."/>
            <person name="Zhou L."/>
            <person name="Glynn J."/>
        </authorList>
    </citation>
    <scope>NUCLEOTIDE SEQUENCE [LARGE SCALE GENOMIC DNA]</scope>
    <source>
        <strain evidence="2">CLso-ZC1</strain>
    </source>
</reference>
<reference key="2">
    <citation type="submission" date="2010-11" db="EMBL/GenBank/DDBJ databases">
        <authorList>
            <person name="Lin H."/>
            <person name="Doddapaneni H.V."/>
            <person name="Lou B."/>
            <person name="Civerolo E.L."/>
            <person name="Chen C."/>
            <person name="Duan Y."/>
            <person name="Zhou L."/>
            <person name="Glynn J."/>
        </authorList>
    </citation>
    <scope>NUCLEOTIDE SEQUENCE</scope>
    <source>
        <strain>CLso-ZC1</strain>
    </source>
</reference>